<sequence length="213" mass="23994">MVGCPRTIRASFKASMAADDPVAPAAPIPTRVCVLTMLPRPWLLLSTFILSIAPALGHSCSNNRIPYGLEVFRNGQPSLLCSRPNCFEKTYADCDERAMRKSCPSNTSWVGGFDKGYGLHEPLYVQCCEFEDLPRLSEVLFTSVIIRPGEYFEGEEVTNGQSEKIVSFDLISDITMIREGPPDNQTLAYKIDIRRFHCSKMVKPKIVKNWRWP</sequence>
<accession>A0A7E4UYG5</accession>
<keyword evidence="1" id="KW-0217">Developmental protein</keyword>
<proteinExistence type="predicted"/>
<organism evidence="2 3">
    <name type="scientific">Panagrellus redivivus</name>
    <name type="common">Microworm</name>
    <dbReference type="NCBI Taxonomy" id="6233"/>
    <lineage>
        <taxon>Eukaryota</taxon>
        <taxon>Metazoa</taxon>
        <taxon>Ecdysozoa</taxon>
        <taxon>Nematoda</taxon>
        <taxon>Chromadorea</taxon>
        <taxon>Rhabditida</taxon>
        <taxon>Tylenchina</taxon>
        <taxon>Panagrolaimomorpha</taxon>
        <taxon>Panagrolaimoidea</taxon>
        <taxon>Panagrolaimidae</taxon>
        <taxon>Panagrellus</taxon>
    </lineage>
</organism>
<evidence type="ECO:0000313" key="2">
    <source>
        <dbReference type="Proteomes" id="UP000492821"/>
    </source>
</evidence>
<dbReference type="WBParaSite" id="Pan_g14358.t1">
    <property type="protein sequence ID" value="Pan_g14358.t1"/>
    <property type="gene ID" value="Pan_g14358"/>
</dbReference>
<dbReference type="Proteomes" id="UP000492821">
    <property type="component" value="Unassembled WGS sequence"/>
</dbReference>
<dbReference type="InterPro" id="IPR052140">
    <property type="entry name" value="Dev_Signal_Hedgehog-like"/>
</dbReference>
<name>A0A7E4UYG5_PANRE</name>
<protein>
    <submittedName>
        <fullName evidence="3">WxxW domain-containing protein</fullName>
    </submittedName>
</protein>
<dbReference type="PANTHER" id="PTHR46706">
    <property type="entry name" value="PROTEIN QUA-1-RELATED"/>
    <property type="match status" value="1"/>
</dbReference>
<evidence type="ECO:0000313" key="3">
    <source>
        <dbReference type="WBParaSite" id="Pan_g14358.t1"/>
    </source>
</evidence>
<dbReference type="AlphaFoldDB" id="A0A7E4UYG5"/>
<dbReference type="PANTHER" id="PTHR46706:SF12">
    <property type="entry name" value="PROTEIN QUA-1-RELATED"/>
    <property type="match status" value="1"/>
</dbReference>
<evidence type="ECO:0000256" key="1">
    <source>
        <dbReference type="ARBA" id="ARBA00022473"/>
    </source>
</evidence>
<keyword evidence="2" id="KW-1185">Reference proteome</keyword>
<reference evidence="2" key="1">
    <citation type="journal article" date="2013" name="Genetics">
        <title>The draft genome and transcriptome of Panagrellus redivivus are shaped by the harsh demands of a free-living lifestyle.</title>
        <authorList>
            <person name="Srinivasan J."/>
            <person name="Dillman A.R."/>
            <person name="Macchietto M.G."/>
            <person name="Heikkinen L."/>
            <person name="Lakso M."/>
            <person name="Fracchia K.M."/>
            <person name="Antoshechkin I."/>
            <person name="Mortazavi A."/>
            <person name="Wong G."/>
            <person name="Sternberg P.W."/>
        </authorList>
    </citation>
    <scope>NUCLEOTIDE SEQUENCE [LARGE SCALE GENOMIC DNA]</scope>
    <source>
        <strain evidence="2">MT8872</strain>
    </source>
</reference>
<reference evidence="3" key="2">
    <citation type="submission" date="2020-10" db="UniProtKB">
        <authorList>
            <consortium name="WormBaseParasite"/>
        </authorList>
    </citation>
    <scope>IDENTIFICATION</scope>
</reference>